<reference evidence="2 3" key="1">
    <citation type="submission" date="2017-01" db="EMBL/GenBank/DDBJ databases">
        <title>Complete genome of Tateyamaria omphalii DOK1-4 isolated from seawater in Dokdo.</title>
        <authorList>
            <person name="Kim J.H."/>
            <person name="Chi W.-J."/>
        </authorList>
    </citation>
    <scope>NUCLEOTIDE SEQUENCE [LARGE SCALE GENOMIC DNA]</scope>
    <source>
        <strain evidence="2 3">DOK1-4</strain>
    </source>
</reference>
<proteinExistence type="predicted"/>
<evidence type="ECO:0000313" key="3">
    <source>
        <dbReference type="Proteomes" id="UP000186336"/>
    </source>
</evidence>
<keyword evidence="3" id="KW-1185">Reference proteome</keyword>
<evidence type="ECO:0000313" key="2">
    <source>
        <dbReference type="EMBL" id="APX14002.1"/>
    </source>
</evidence>
<evidence type="ECO:0000259" key="1">
    <source>
        <dbReference type="Pfam" id="PF12680"/>
    </source>
</evidence>
<gene>
    <name evidence="2" type="ORF">BWR18_18760</name>
</gene>
<dbReference type="OrthoDB" id="9182871at2"/>
<dbReference type="STRING" id="299262.BWR18_18760"/>
<dbReference type="EMBL" id="CP019312">
    <property type="protein sequence ID" value="APX14002.1"/>
    <property type="molecule type" value="Genomic_DNA"/>
</dbReference>
<dbReference type="AlphaFoldDB" id="A0A1P8N178"/>
<organism evidence="2 3">
    <name type="scientific">Tateyamaria omphalii</name>
    <dbReference type="NCBI Taxonomy" id="299262"/>
    <lineage>
        <taxon>Bacteria</taxon>
        <taxon>Pseudomonadati</taxon>
        <taxon>Pseudomonadota</taxon>
        <taxon>Alphaproteobacteria</taxon>
        <taxon>Rhodobacterales</taxon>
        <taxon>Roseobacteraceae</taxon>
        <taxon>Tateyamaria</taxon>
    </lineage>
</organism>
<dbReference type="Proteomes" id="UP000186336">
    <property type="component" value="Chromosome"/>
</dbReference>
<dbReference type="Pfam" id="PF12680">
    <property type="entry name" value="SnoaL_2"/>
    <property type="match status" value="1"/>
</dbReference>
<dbReference type="InterPro" id="IPR037401">
    <property type="entry name" value="SnoaL-like"/>
</dbReference>
<sequence length="125" mass="13785">MAFMGAMGSGDMEQMSALMADDMVWHNEGDTSLPWIGETVGKEKIFDFLGVFSANLRTTLWENTDAFASGDTVAVFGRMNGITTHSGAETGEFSFALRAKVRDGQVVLWHWHEDSFAISKAYHAE</sequence>
<feature type="domain" description="SnoaL-like" evidence="1">
    <location>
        <begin position="2"/>
        <end position="108"/>
    </location>
</feature>
<protein>
    <recommendedName>
        <fullName evidence="1">SnoaL-like domain-containing protein</fullName>
    </recommendedName>
</protein>
<name>A0A1P8N178_9RHOB</name>
<dbReference type="KEGG" id="tom:BWR18_18760"/>
<dbReference type="InterPro" id="IPR032710">
    <property type="entry name" value="NTF2-like_dom_sf"/>
</dbReference>
<dbReference type="SUPFAM" id="SSF54427">
    <property type="entry name" value="NTF2-like"/>
    <property type="match status" value="1"/>
</dbReference>
<dbReference type="Gene3D" id="3.10.450.50">
    <property type="match status" value="1"/>
</dbReference>
<accession>A0A1P8N178</accession>